<sequence>MFKLESYITPILLSYVDRYINNFKPEDSQVNLSPAQVILRKVITINDLTLCLDKRNASENIGQRRQYNTSWDHHMATNTESVLLERTPALAFDYVYQMEIPSDMSSDILSDLGSDREYSNLSETANMRVCFGPFRLRICSGFFHRLSTLQMAAAHYDYPPYFIVKPDLPLQDLLPPSEEDFDALNEFIPSRSMRITFFAPTIELELMDHPYFQPTKGTLFRRRKKLSTPSPSPQSVNLPKLTIECQFLDISLDSPMYVNRVVHTTCQLPDPPPKMFKACFSWLNVKVVGVGSRLILNPECHTTILTPSSISYSCKSILKPQYWTNPNIPHEEVTFESESITLNGTNAKMMVIAYIIGNENPALEWNNLEQGQPNMTPNLNLWHVTEKFDISIVAAPAMVYKETTIICGHSIEVNLVTDIFSVSATQKLVTISGQLTISNLLMEHFELKVVEAVKNNKEAEFRSSPTYVVSGKSSTPSIFINNKKNYILRLRFYGLESAWTGDIPLREHASGSQPWLVKAIHNDNRPQLFIENRLPAALFCAQSLGDDKVQTEVQHFKWHCRNMKVNLTVADIQLDNQLYSKESYDFPVGLTGLGVSLLGAVGGIAHHPLQSVITDGASPRSLAAGVGLGLVGVVTKPLSGAAELCCHQQQTNTIFVS</sequence>
<dbReference type="PANTHER" id="PTHR12517:SF0">
    <property type="entry name" value="INTERMEMBRANE LIPID TRANSFER PROTEIN VPS13B"/>
    <property type="match status" value="1"/>
</dbReference>
<dbReference type="PANTHER" id="PTHR12517">
    <property type="entry name" value="VACUOLAR PROTEIN SORTING-ASSOCIATED PROTEIN 13B"/>
    <property type="match status" value="1"/>
</dbReference>
<accession>A0AAV8VB97</accession>
<evidence type="ECO:0000313" key="2">
    <source>
        <dbReference type="Proteomes" id="UP001159042"/>
    </source>
</evidence>
<reference evidence="1 2" key="1">
    <citation type="journal article" date="2023" name="Insect Mol. Biol.">
        <title>Genome sequencing provides insights into the evolution of gene families encoding plant cell wall-degrading enzymes in longhorned beetles.</title>
        <authorList>
            <person name="Shin N.R."/>
            <person name="Okamura Y."/>
            <person name="Kirsch R."/>
            <person name="Pauchet Y."/>
        </authorList>
    </citation>
    <scope>NUCLEOTIDE SEQUENCE [LARGE SCALE GENOMIC DNA]</scope>
    <source>
        <strain evidence="1">EAD_L_NR</strain>
    </source>
</reference>
<keyword evidence="2" id="KW-1185">Reference proteome</keyword>
<comment type="caution">
    <text evidence="1">The sequence shown here is derived from an EMBL/GenBank/DDBJ whole genome shotgun (WGS) entry which is preliminary data.</text>
</comment>
<dbReference type="Proteomes" id="UP001159042">
    <property type="component" value="Unassembled WGS sequence"/>
</dbReference>
<dbReference type="InterPro" id="IPR039782">
    <property type="entry name" value="VPS13B"/>
</dbReference>
<proteinExistence type="predicted"/>
<name>A0AAV8VB97_9CUCU</name>
<dbReference type="EMBL" id="JANEYG010000197">
    <property type="protein sequence ID" value="KAJ8911374.1"/>
    <property type="molecule type" value="Genomic_DNA"/>
</dbReference>
<organism evidence="1 2">
    <name type="scientific">Exocentrus adspersus</name>
    <dbReference type="NCBI Taxonomy" id="1586481"/>
    <lineage>
        <taxon>Eukaryota</taxon>
        <taxon>Metazoa</taxon>
        <taxon>Ecdysozoa</taxon>
        <taxon>Arthropoda</taxon>
        <taxon>Hexapoda</taxon>
        <taxon>Insecta</taxon>
        <taxon>Pterygota</taxon>
        <taxon>Neoptera</taxon>
        <taxon>Endopterygota</taxon>
        <taxon>Coleoptera</taxon>
        <taxon>Polyphaga</taxon>
        <taxon>Cucujiformia</taxon>
        <taxon>Chrysomeloidea</taxon>
        <taxon>Cerambycidae</taxon>
        <taxon>Lamiinae</taxon>
        <taxon>Acanthocinini</taxon>
        <taxon>Exocentrus</taxon>
    </lineage>
</organism>
<protein>
    <submittedName>
        <fullName evidence="1">Uncharacterized protein</fullName>
    </submittedName>
</protein>
<evidence type="ECO:0000313" key="1">
    <source>
        <dbReference type="EMBL" id="KAJ8911374.1"/>
    </source>
</evidence>
<dbReference type="AlphaFoldDB" id="A0AAV8VB97"/>
<gene>
    <name evidence="1" type="ORF">NQ315_014205</name>
</gene>